<dbReference type="EMBL" id="BQNB010008959">
    <property type="protein sequence ID" value="GJS56767.1"/>
    <property type="molecule type" value="Genomic_DNA"/>
</dbReference>
<feature type="domain" description="SWIM-type" evidence="6">
    <location>
        <begin position="119"/>
        <end position="151"/>
    </location>
</feature>
<comment type="caution">
    <text evidence="7">The sequence shown here is derived from an EMBL/GenBank/DDBJ whole genome shotgun (WGS) entry which is preliminary data.</text>
</comment>
<evidence type="ECO:0000256" key="4">
    <source>
        <dbReference type="PROSITE-ProRule" id="PRU00325"/>
    </source>
</evidence>
<evidence type="ECO:0000259" key="6">
    <source>
        <dbReference type="PROSITE" id="PS50966"/>
    </source>
</evidence>
<feature type="region of interest" description="Disordered" evidence="5">
    <location>
        <begin position="225"/>
        <end position="246"/>
    </location>
</feature>
<accession>A0ABQ4WV82</accession>
<proteinExistence type="predicted"/>
<protein>
    <submittedName>
        <fullName evidence="7">Zinc finger, PMZ-type containing protein</fullName>
    </submittedName>
</protein>
<dbReference type="Proteomes" id="UP001151760">
    <property type="component" value="Unassembled WGS sequence"/>
</dbReference>
<feature type="compositionally biased region" description="Basic and acidic residues" evidence="5">
    <location>
        <begin position="225"/>
        <end position="236"/>
    </location>
</feature>
<reference evidence="7" key="1">
    <citation type="journal article" date="2022" name="Int. J. Mol. Sci.">
        <title>Draft Genome of Tanacetum Coccineum: Genomic Comparison of Closely Related Tanacetum-Family Plants.</title>
        <authorList>
            <person name="Yamashiro T."/>
            <person name="Shiraishi A."/>
            <person name="Nakayama K."/>
            <person name="Satake H."/>
        </authorList>
    </citation>
    <scope>NUCLEOTIDE SEQUENCE</scope>
</reference>
<gene>
    <name evidence="7" type="ORF">Tco_0651551</name>
</gene>
<evidence type="ECO:0000313" key="7">
    <source>
        <dbReference type="EMBL" id="GJS56767.1"/>
    </source>
</evidence>
<organism evidence="7 8">
    <name type="scientific">Tanacetum coccineum</name>
    <dbReference type="NCBI Taxonomy" id="301880"/>
    <lineage>
        <taxon>Eukaryota</taxon>
        <taxon>Viridiplantae</taxon>
        <taxon>Streptophyta</taxon>
        <taxon>Embryophyta</taxon>
        <taxon>Tracheophyta</taxon>
        <taxon>Spermatophyta</taxon>
        <taxon>Magnoliopsida</taxon>
        <taxon>eudicotyledons</taxon>
        <taxon>Gunneridae</taxon>
        <taxon>Pentapetalae</taxon>
        <taxon>asterids</taxon>
        <taxon>campanulids</taxon>
        <taxon>Asterales</taxon>
        <taxon>Asteraceae</taxon>
        <taxon>Asteroideae</taxon>
        <taxon>Anthemideae</taxon>
        <taxon>Anthemidinae</taxon>
        <taxon>Tanacetum</taxon>
    </lineage>
</organism>
<dbReference type="InterPro" id="IPR006564">
    <property type="entry name" value="Znf_PMZ"/>
</dbReference>
<dbReference type="PANTHER" id="PTHR31973:SF190">
    <property type="entry name" value="MULE TRANSPOSASE DOMAIN-CONTAINING PROTEIN"/>
    <property type="match status" value="1"/>
</dbReference>
<dbReference type="PANTHER" id="PTHR31973">
    <property type="entry name" value="POLYPROTEIN, PUTATIVE-RELATED"/>
    <property type="match status" value="1"/>
</dbReference>
<keyword evidence="1" id="KW-0479">Metal-binding</keyword>
<evidence type="ECO:0000256" key="5">
    <source>
        <dbReference type="SAM" id="MobiDB-lite"/>
    </source>
</evidence>
<evidence type="ECO:0000256" key="2">
    <source>
        <dbReference type="ARBA" id="ARBA00022771"/>
    </source>
</evidence>
<feature type="compositionally biased region" description="Acidic residues" evidence="5">
    <location>
        <begin position="237"/>
        <end position="246"/>
    </location>
</feature>
<sequence length="246" mass="27758">MLMKSQVVKPTLKGSMSASNVSFNILQGLQTSDCVDGYFLKGTIKGELLIAMGRDINNQMFPIACAVVTVENKDNRGLTDIITLSVRKELENLKDYLRLWEVFPSSYKEFEIRKLNEGYGVNLETHKCTCRRWDLTGIPCIHAVAAYAFFMKDPADCVSECYSKRAWQNGYSSFILPVGGQSMWVKSGLPPSMHPKQRTMPGRPKGKISYKCILGQMEQPVHMKEPVRESNVQEHVNEDEDPGQNV</sequence>
<keyword evidence="2 4" id="KW-0863">Zinc-finger</keyword>
<keyword evidence="8" id="KW-1185">Reference proteome</keyword>
<dbReference type="Pfam" id="PF04434">
    <property type="entry name" value="SWIM"/>
    <property type="match status" value="1"/>
</dbReference>
<dbReference type="PROSITE" id="PS50966">
    <property type="entry name" value="ZF_SWIM"/>
    <property type="match status" value="1"/>
</dbReference>
<keyword evidence="3" id="KW-0862">Zinc</keyword>
<reference evidence="7" key="2">
    <citation type="submission" date="2022-01" db="EMBL/GenBank/DDBJ databases">
        <authorList>
            <person name="Yamashiro T."/>
            <person name="Shiraishi A."/>
            <person name="Satake H."/>
            <person name="Nakayama K."/>
        </authorList>
    </citation>
    <scope>NUCLEOTIDE SEQUENCE</scope>
</reference>
<evidence type="ECO:0000313" key="8">
    <source>
        <dbReference type="Proteomes" id="UP001151760"/>
    </source>
</evidence>
<evidence type="ECO:0000256" key="3">
    <source>
        <dbReference type="ARBA" id="ARBA00022833"/>
    </source>
</evidence>
<dbReference type="InterPro" id="IPR007527">
    <property type="entry name" value="Znf_SWIM"/>
</dbReference>
<dbReference type="SMART" id="SM00575">
    <property type="entry name" value="ZnF_PMZ"/>
    <property type="match status" value="1"/>
</dbReference>
<evidence type="ECO:0000256" key="1">
    <source>
        <dbReference type="ARBA" id="ARBA00022723"/>
    </source>
</evidence>
<name>A0ABQ4WV82_9ASTR</name>